<keyword evidence="3" id="KW-1185">Reference proteome</keyword>
<dbReference type="EMBL" id="SMSJ01000001">
    <property type="protein sequence ID" value="TDH64551.1"/>
    <property type="molecule type" value="Genomic_DNA"/>
</dbReference>
<sequence>MDGDAMGSAAAEEPRPSARRMNDAPLRAALENRRGRVFDEALSGVCYTHGVRLGLAGDPLPRWLPTAPRWAREALRTGHASGTAISGRGADAPA</sequence>
<protein>
    <submittedName>
        <fullName evidence="2">Uncharacterized protein</fullName>
    </submittedName>
</protein>
<dbReference type="RefSeq" id="WP_133286707.1">
    <property type="nucleotide sequence ID" value="NZ_SMSJ01000001.1"/>
</dbReference>
<proteinExistence type="predicted"/>
<dbReference type="Proteomes" id="UP000295096">
    <property type="component" value="Unassembled WGS sequence"/>
</dbReference>
<evidence type="ECO:0000313" key="2">
    <source>
        <dbReference type="EMBL" id="TDH64551.1"/>
    </source>
</evidence>
<gene>
    <name evidence="2" type="ORF">E2C06_00995</name>
</gene>
<accession>A0A4R5QPH2</accession>
<name>A0A4R5QPH2_9PROT</name>
<dbReference type="OrthoDB" id="9927253at2"/>
<dbReference type="AlphaFoldDB" id="A0A4R5QPH2"/>
<evidence type="ECO:0000256" key="1">
    <source>
        <dbReference type="SAM" id="MobiDB-lite"/>
    </source>
</evidence>
<feature type="region of interest" description="Disordered" evidence="1">
    <location>
        <begin position="1"/>
        <end position="26"/>
    </location>
</feature>
<feature type="compositionally biased region" description="Basic and acidic residues" evidence="1">
    <location>
        <begin position="12"/>
        <end position="22"/>
    </location>
</feature>
<reference evidence="2 3" key="1">
    <citation type="journal article" date="2016" name="J. Microbiol.">
        <title>Dankookia rubra gen. nov., sp. nov., an alphaproteobacterium isolated from sediment of a shallow stream.</title>
        <authorList>
            <person name="Kim W.H."/>
            <person name="Kim D.H."/>
            <person name="Kang K."/>
            <person name="Ahn T.Y."/>
        </authorList>
    </citation>
    <scope>NUCLEOTIDE SEQUENCE [LARGE SCALE GENOMIC DNA]</scope>
    <source>
        <strain evidence="2 3">JCM30602</strain>
    </source>
</reference>
<comment type="caution">
    <text evidence="2">The sequence shown here is derived from an EMBL/GenBank/DDBJ whole genome shotgun (WGS) entry which is preliminary data.</text>
</comment>
<evidence type="ECO:0000313" key="3">
    <source>
        <dbReference type="Proteomes" id="UP000295096"/>
    </source>
</evidence>
<organism evidence="2 3">
    <name type="scientific">Dankookia rubra</name>
    <dbReference type="NCBI Taxonomy" id="1442381"/>
    <lineage>
        <taxon>Bacteria</taxon>
        <taxon>Pseudomonadati</taxon>
        <taxon>Pseudomonadota</taxon>
        <taxon>Alphaproteobacteria</taxon>
        <taxon>Acetobacterales</taxon>
        <taxon>Roseomonadaceae</taxon>
        <taxon>Dankookia</taxon>
    </lineage>
</organism>